<sequence>MLPDYEDDFQLFRDTVQDIIPLKHDKIHHQPKKPARLAKQSNPPPQESIIDFLSDEAEVQSISPLDRLSYRIDGIQKRVFKKLRRGQYIIIDELDLHGLNIKQAKKLLLHFLENALQVEGSCVSIIHGKGHRSGDQEPVIKRQTNHWLKQHPRVLAFHSAQPKDGGTGAVYVLLRRTWLND</sequence>
<dbReference type="Proteomes" id="UP000885750">
    <property type="component" value="Unassembled WGS sequence"/>
</dbReference>
<accession>A0A7V2WWE6</accession>
<dbReference type="PANTHER" id="PTHR35562:SF2">
    <property type="entry name" value="DNA ENDONUCLEASE SMRA-RELATED"/>
    <property type="match status" value="1"/>
</dbReference>
<proteinExistence type="predicted"/>
<dbReference type="AlphaFoldDB" id="A0A7V2WWE6"/>
<dbReference type="GO" id="GO:0004520">
    <property type="term" value="F:DNA endonuclease activity"/>
    <property type="evidence" value="ECO:0007669"/>
    <property type="project" value="TreeGrafter"/>
</dbReference>
<protein>
    <submittedName>
        <fullName evidence="2">DNA mismatch repair protein MutS</fullName>
    </submittedName>
</protein>
<evidence type="ECO:0000313" key="2">
    <source>
        <dbReference type="EMBL" id="HFC93592.1"/>
    </source>
</evidence>
<name>A0A7V2WWE6_LEUMU</name>
<dbReference type="SMART" id="SM00463">
    <property type="entry name" value="SMR"/>
    <property type="match status" value="1"/>
</dbReference>
<dbReference type="EMBL" id="DRMS01000468">
    <property type="protein sequence ID" value="HFC93592.1"/>
    <property type="molecule type" value="Genomic_DNA"/>
</dbReference>
<dbReference type="InterPro" id="IPR036063">
    <property type="entry name" value="Smr_dom_sf"/>
</dbReference>
<organism evidence="2">
    <name type="scientific">Leucothrix mucor</name>
    <dbReference type="NCBI Taxonomy" id="45248"/>
    <lineage>
        <taxon>Bacteria</taxon>
        <taxon>Pseudomonadati</taxon>
        <taxon>Pseudomonadota</taxon>
        <taxon>Gammaproteobacteria</taxon>
        <taxon>Thiotrichales</taxon>
        <taxon>Thiotrichaceae</taxon>
        <taxon>Leucothrix</taxon>
    </lineage>
</organism>
<dbReference type="Pfam" id="PF01713">
    <property type="entry name" value="Smr"/>
    <property type="match status" value="1"/>
</dbReference>
<dbReference type="SUPFAM" id="SSF160443">
    <property type="entry name" value="SMR domain-like"/>
    <property type="match status" value="1"/>
</dbReference>
<dbReference type="Gene3D" id="3.30.1370.110">
    <property type="match status" value="1"/>
</dbReference>
<gene>
    <name evidence="2" type="ORF">ENJ51_12355</name>
</gene>
<evidence type="ECO:0000259" key="1">
    <source>
        <dbReference type="PROSITE" id="PS50828"/>
    </source>
</evidence>
<reference evidence="2" key="1">
    <citation type="journal article" date="2020" name="mSystems">
        <title>Genome- and Community-Level Interaction Insights into Carbon Utilization and Element Cycling Functions of Hydrothermarchaeota in Hydrothermal Sediment.</title>
        <authorList>
            <person name="Zhou Z."/>
            <person name="Liu Y."/>
            <person name="Xu W."/>
            <person name="Pan J."/>
            <person name="Luo Z.H."/>
            <person name="Li M."/>
        </authorList>
    </citation>
    <scope>NUCLEOTIDE SEQUENCE [LARGE SCALE GENOMIC DNA]</scope>
    <source>
        <strain evidence="2">HyVt-493</strain>
    </source>
</reference>
<dbReference type="PROSITE" id="PS50828">
    <property type="entry name" value="SMR"/>
    <property type="match status" value="1"/>
</dbReference>
<feature type="domain" description="Smr" evidence="1">
    <location>
        <begin position="94"/>
        <end position="175"/>
    </location>
</feature>
<dbReference type="InterPro" id="IPR002625">
    <property type="entry name" value="Smr_dom"/>
</dbReference>
<comment type="caution">
    <text evidence="2">The sequence shown here is derived from an EMBL/GenBank/DDBJ whole genome shotgun (WGS) entry which is preliminary data.</text>
</comment>
<dbReference type="PANTHER" id="PTHR35562">
    <property type="entry name" value="DNA ENDONUCLEASE SMRA-RELATED"/>
    <property type="match status" value="1"/>
</dbReference>